<dbReference type="InterPro" id="IPR049874">
    <property type="entry name" value="ROK_cs"/>
</dbReference>
<reference evidence="5" key="1">
    <citation type="submission" date="2022-04" db="EMBL/GenBank/DDBJ databases">
        <authorList>
            <person name="Criscuolo A."/>
        </authorList>
    </citation>
    <scope>NUCLEOTIDE SEQUENCE</scope>
    <source>
        <strain evidence="5">CIP111895</strain>
    </source>
</reference>
<dbReference type="InterPro" id="IPR000835">
    <property type="entry name" value="HTH_MarR-typ"/>
</dbReference>
<keyword evidence="6" id="KW-1185">Reference proteome</keyword>
<dbReference type="PROSITE" id="PS01125">
    <property type="entry name" value="ROK"/>
    <property type="match status" value="1"/>
</dbReference>
<name>A0ABM9EN92_9BACI</name>
<dbReference type="Gene3D" id="1.10.10.10">
    <property type="entry name" value="Winged helix-like DNA-binding domain superfamily/Winged helix DNA-binding domain"/>
    <property type="match status" value="1"/>
</dbReference>
<feature type="domain" description="HTH marR-type" evidence="4">
    <location>
        <begin position="16"/>
        <end position="57"/>
    </location>
</feature>
<dbReference type="RefSeq" id="WP_248734424.1">
    <property type="nucleotide sequence ID" value="NZ_CALBWS010000005.1"/>
</dbReference>
<gene>
    <name evidence="5" type="primary">nagC</name>
    <name evidence="5" type="ORF">BACCIP111895_01247</name>
</gene>
<evidence type="ECO:0000256" key="1">
    <source>
        <dbReference type="ARBA" id="ARBA00002486"/>
    </source>
</evidence>
<evidence type="ECO:0000259" key="4">
    <source>
        <dbReference type="Pfam" id="PF01047"/>
    </source>
</evidence>
<comment type="similarity">
    <text evidence="2">Belongs to the ROK (NagC/XylR) family.</text>
</comment>
<dbReference type="SUPFAM" id="SSF46785">
    <property type="entry name" value="Winged helix' DNA-binding domain"/>
    <property type="match status" value="1"/>
</dbReference>
<dbReference type="PROSITE" id="PS00042">
    <property type="entry name" value="HTH_CRP_1"/>
    <property type="match status" value="1"/>
</dbReference>
<dbReference type="Pfam" id="PF01047">
    <property type="entry name" value="MarR"/>
    <property type="match status" value="1"/>
</dbReference>
<dbReference type="PANTHER" id="PTHR18964:SF149">
    <property type="entry name" value="BIFUNCTIONAL UDP-N-ACETYLGLUCOSAMINE 2-EPIMERASE_N-ACETYLMANNOSAMINE KINASE"/>
    <property type="match status" value="1"/>
</dbReference>
<dbReference type="PANTHER" id="PTHR18964">
    <property type="entry name" value="ROK (REPRESSOR, ORF, KINASE) FAMILY"/>
    <property type="match status" value="1"/>
</dbReference>
<organism evidence="5 6">
    <name type="scientific">Neobacillus rhizosphaerae</name>
    <dbReference type="NCBI Taxonomy" id="2880965"/>
    <lineage>
        <taxon>Bacteria</taxon>
        <taxon>Bacillati</taxon>
        <taxon>Bacillota</taxon>
        <taxon>Bacilli</taxon>
        <taxon>Bacillales</taxon>
        <taxon>Bacillaceae</taxon>
        <taxon>Neobacillus</taxon>
    </lineage>
</organism>
<evidence type="ECO:0000313" key="5">
    <source>
        <dbReference type="EMBL" id="CAH2714093.1"/>
    </source>
</evidence>
<dbReference type="InterPro" id="IPR000600">
    <property type="entry name" value="ROK"/>
</dbReference>
<proteinExistence type="inferred from homology"/>
<dbReference type="EMBL" id="CALBWS010000005">
    <property type="protein sequence ID" value="CAH2714093.1"/>
    <property type="molecule type" value="Genomic_DNA"/>
</dbReference>
<dbReference type="Proteomes" id="UP000838308">
    <property type="component" value="Unassembled WGS sequence"/>
</dbReference>
<comment type="caution">
    <text evidence="5">The sequence shown here is derived from an EMBL/GenBank/DDBJ whole genome shotgun (WGS) entry which is preliminary data.</text>
</comment>
<evidence type="ECO:0000313" key="6">
    <source>
        <dbReference type="Proteomes" id="UP000838308"/>
    </source>
</evidence>
<protein>
    <submittedName>
        <fullName evidence="5">N-acetylglucosamine repressor</fullName>
    </submittedName>
</protein>
<keyword evidence="3" id="KW-0859">Xylose metabolism</keyword>
<dbReference type="Gene3D" id="3.30.420.40">
    <property type="match status" value="2"/>
</dbReference>
<dbReference type="InterPro" id="IPR036390">
    <property type="entry name" value="WH_DNA-bd_sf"/>
</dbReference>
<evidence type="ECO:0000256" key="3">
    <source>
        <dbReference type="ARBA" id="ARBA00022629"/>
    </source>
</evidence>
<accession>A0ABM9EN92</accession>
<dbReference type="SUPFAM" id="SSF53067">
    <property type="entry name" value="Actin-like ATPase domain"/>
    <property type="match status" value="1"/>
</dbReference>
<keyword evidence="3" id="KW-0119">Carbohydrate metabolism</keyword>
<dbReference type="InterPro" id="IPR018335">
    <property type="entry name" value="Tscrpt_reg_HTH_Crp-type_CS"/>
</dbReference>
<evidence type="ECO:0000256" key="2">
    <source>
        <dbReference type="ARBA" id="ARBA00006479"/>
    </source>
</evidence>
<dbReference type="InterPro" id="IPR043129">
    <property type="entry name" value="ATPase_NBD"/>
</dbReference>
<dbReference type="InterPro" id="IPR036388">
    <property type="entry name" value="WH-like_DNA-bd_sf"/>
</dbReference>
<sequence length="384" mass="42530">MEKQDQLLMKKQNKNLVLEIIRNQSPISRMEIAKVIGMSPTSITRIVNELHIQGYVRETELVTSGVGRKAALLDVCDDVLYTIGIELDKLIIKIGIVNYVGEIVAWKSVEREAFEDYNETLDKVNLNLKVLIDINRIPTEKIIGIAVGLPGLIDYKKGVVMVSDQLKWKNVNLADDLKQLTQFDVIVDNELKMKIVAENFKGMTKDSRNAVLVGIGSGIGSAIILNGEIYRGETNNAGEIGHTVIDPTGNVCHCGKVGCLATYISEGAILTDSRKVKEIGSIDDVFDSYRNGESWAINILDRTSTYIALAISNILCLYNPEVIILSGNTIEKLPEIKEAIEQKCELYIWEPIKESVKIVYSQLSDRGVVLGAAIQAQNLLLNIE</sequence>
<comment type="function">
    <text evidence="1">Transcriptional repressor of xylose-utilizing enzymes.</text>
</comment>
<dbReference type="Pfam" id="PF00480">
    <property type="entry name" value="ROK"/>
    <property type="match status" value="1"/>
</dbReference>